<evidence type="ECO:0000259" key="4">
    <source>
        <dbReference type="PROSITE" id="PS50072"/>
    </source>
</evidence>
<dbReference type="PANTHER" id="PTHR45625:SF3">
    <property type="entry name" value="PEPTIDYL-PROLYL CIS-TRANS ISOMERASE B-RELATED"/>
    <property type="match status" value="1"/>
</dbReference>
<keyword evidence="3" id="KW-0472">Membrane</keyword>
<feature type="region of interest" description="Disordered" evidence="2">
    <location>
        <begin position="117"/>
        <end position="145"/>
    </location>
</feature>
<evidence type="ECO:0000256" key="1">
    <source>
        <dbReference type="ARBA" id="ARBA00002388"/>
    </source>
</evidence>
<keyword evidence="3" id="KW-0812">Transmembrane</keyword>
<dbReference type="AlphaFoldDB" id="A0A5N5VA99"/>
<feature type="region of interest" description="Disordered" evidence="2">
    <location>
        <begin position="200"/>
        <end position="226"/>
    </location>
</feature>
<feature type="domain" description="PPIase cyclophilin-type" evidence="4">
    <location>
        <begin position="148"/>
        <end position="305"/>
    </location>
</feature>
<accession>A0A5N5VA99</accession>
<dbReference type="GO" id="GO:0003755">
    <property type="term" value="F:peptidyl-prolyl cis-trans isomerase activity"/>
    <property type="evidence" value="ECO:0007669"/>
    <property type="project" value="InterPro"/>
</dbReference>
<dbReference type="PROSITE" id="PS50072">
    <property type="entry name" value="CSA_PPIASE_2"/>
    <property type="match status" value="1"/>
</dbReference>
<keyword evidence="6" id="KW-1185">Reference proteome</keyword>
<reference evidence="5 6" key="1">
    <citation type="submission" date="2012-10" db="EMBL/GenBank/DDBJ databases">
        <title>The draft sequence of the Mycobacterium pheli genome.</title>
        <authorList>
            <person name="Pettersson B.M.F."/>
            <person name="Das S."/>
            <person name="Dasgupta S."/>
            <person name="Bhattacharya A."/>
            <person name="Kirsebom L.A."/>
        </authorList>
    </citation>
    <scope>NUCLEOTIDE SEQUENCE [LARGE SCALE GENOMIC DNA]</scope>
    <source>
        <strain evidence="5 6">CCUG 21000</strain>
    </source>
</reference>
<feature type="compositionally biased region" description="Basic and acidic residues" evidence="2">
    <location>
        <begin position="9"/>
        <end position="26"/>
    </location>
</feature>
<feature type="region of interest" description="Disordered" evidence="2">
    <location>
        <begin position="1"/>
        <end position="26"/>
    </location>
</feature>
<feature type="compositionally biased region" description="Polar residues" evidence="2">
    <location>
        <begin position="81"/>
        <end position="93"/>
    </location>
</feature>
<proteinExistence type="predicted"/>
<evidence type="ECO:0000256" key="2">
    <source>
        <dbReference type="SAM" id="MobiDB-lite"/>
    </source>
</evidence>
<dbReference type="CDD" id="cd00317">
    <property type="entry name" value="cyclophilin"/>
    <property type="match status" value="1"/>
</dbReference>
<dbReference type="InterPro" id="IPR002130">
    <property type="entry name" value="Cyclophilin-type_PPIase_dom"/>
</dbReference>
<comment type="caution">
    <text evidence="5">The sequence shown here is derived from an EMBL/GenBank/DDBJ whole genome shotgun (WGS) entry which is preliminary data.</text>
</comment>
<dbReference type="Pfam" id="PF00160">
    <property type="entry name" value="Pro_isomerase"/>
    <property type="match status" value="1"/>
</dbReference>
<dbReference type="InterPro" id="IPR029000">
    <property type="entry name" value="Cyclophilin-like_dom_sf"/>
</dbReference>
<feature type="transmembrane region" description="Helical" evidence="3">
    <location>
        <begin position="47"/>
        <end position="70"/>
    </location>
</feature>
<gene>
    <name evidence="5" type="ORF">MPHL21000_05270</name>
</gene>
<dbReference type="EMBL" id="ANBP01000004">
    <property type="protein sequence ID" value="KAB7758805.1"/>
    <property type="molecule type" value="Genomic_DNA"/>
</dbReference>
<dbReference type="Proteomes" id="UP000325690">
    <property type="component" value="Unassembled WGS sequence"/>
</dbReference>
<evidence type="ECO:0000313" key="6">
    <source>
        <dbReference type="Proteomes" id="UP000325690"/>
    </source>
</evidence>
<dbReference type="Gene3D" id="2.40.100.10">
    <property type="entry name" value="Cyclophilin-like"/>
    <property type="match status" value="1"/>
</dbReference>
<sequence>MPGTLVADRSTREGEGVPTNEQRREAAKRKLERQLQRRAERARKRRLYTIIGSVVSAIAVIAAVVTTVVITKRDSGDTENAAATDTPTTSAQAQPGGLPAFVAPAGLGENCQYPATAEKASKDVKPPRTGKVPREPGEVSASMSTDQGNIGLMLDNDKSPCTVNNFASLAQQGYFDDTPCHRLTTADSLKVLQCGDPTGKGTGGPGYSFANEYPTNQYQRDDPKLQEPVTYPRGTLAMANAGPDTNGSQFFLVYGDSKLPPNYTVFGTIDETGLATLDKIASAGVEGGRPDGPPATPVQVKSILLD</sequence>
<dbReference type="InterPro" id="IPR044666">
    <property type="entry name" value="Cyclophilin_A-like"/>
</dbReference>
<keyword evidence="5" id="KW-0413">Isomerase</keyword>
<organism evidence="5 6">
    <name type="scientific">Mycolicibacterium phlei DSM 43239 = CCUG 21000</name>
    <dbReference type="NCBI Taxonomy" id="1226750"/>
    <lineage>
        <taxon>Bacteria</taxon>
        <taxon>Bacillati</taxon>
        <taxon>Actinomycetota</taxon>
        <taxon>Actinomycetes</taxon>
        <taxon>Mycobacteriales</taxon>
        <taxon>Mycobacteriaceae</taxon>
        <taxon>Mycolicibacterium</taxon>
    </lineage>
</organism>
<evidence type="ECO:0000256" key="3">
    <source>
        <dbReference type="SAM" id="Phobius"/>
    </source>
</evidence>
<feature type="region of interest" description="Disordered" evidence="2">
    <location>
        <begin position="74"/>
        <end position="99"/>
    </location>
</feature>
<evidence type="ECO:0000313" key="5">
    <source>
        <dbReference type="EMBL" id="KAB7758805.1"/>
    </source>
</evidence>
<protein>
    <submittedName>
        <fullName evidence="5">Peptidyl-prolyl cis-trans isomerase</fullName>
    </submittedName>
</protein>
<keyword evidence="3" id="KW-1133">Transmembrane helix</keyword>
<dbReference type="PANTHER" id="PTHR45625">
    <property type="entry name" value="PEPTIDYL-PROLYL CIS-TRANS ISOMERASE-RELATED"/>
    <property type="match status" value="1"/>
</dbReference>
<dbReference type="SUPFAM" id="SSF50891">
    <property type="entry name" value="Cyclophilin-like"/>
    <property type="match status" value="1"/>
</dbReference>
<name>A0A5N5VA99_MYCPH</name>
<comment type="function">
    <text evidence="1">PPIases accelerate the folding of proteins. It catalyzes the cis-trans isomerization of proline imidic peptide bonds in oligopeptides.</text>
</comment>
<dbReference type="PRINTS" id="PR00153">
    <property type="entry name" value="CSAPPISMRASE"/>
</dbReference>
<feature type="region of interest" description="Disordered" evidence="2">
    <location>
        <begin position="284"/>
        <end position="306"/>
    </location>
</feature>
<feature type="compositionally biased region" description="Basic and acidic residues" evidence="2">
    <location>
        <begin position="119"/>
        <end position="137"/>
    </location>
</feature>